<organism evidence="1 2">
    <name type="scientific">Weissella cibaria</name>
    <dbReference type="NCBI Taxonomy" id="137591"/>
    <lineage>
        <taxon>Bacteria</taxon>
        <taxon>Bacillati</taxon>
        <taxon>Bacillota</taxon>
        <taxon>Bacilli</taxon>
        <taxon>Lactobacillales</taxon>
        <taxon>Lactobacillaceae</taxon>
        <taxon>Weissella</taxon>
    </lineage>
</organism>
<protein>
    <submittedName>
        <fullName evidence="1">Uncharacterized protein</fullName>
    </submittedName>
</protein>
<dbReference type="RefSeq" id="WP_043708449.1">
    <property type="nucleotide sequence ID" value="NZ_JALOCT010000009.1"/>
</dbReference>
<sequence length="249" mass="27960">MTTTIVINKQGYAVKDLHVFGETVTISPERTVMIVACQVNGMTTAAVVYQADGTFMGIAQSSNTLMQQLEQESGYFRRRQVQTMQRLLPKTLDPDAKSSPWVKGQNAFMPITCYTDGPTTWVNTAFLTAIETQGFQTRLVMQDAPDIVTSKGRNKFIKQLTAIKIMSLWMCQDLYGRGSQLERAILPMINWPDNAPINVDQAALQASRDLTCLTTLGERLKLPVDEETTLADLQRRARLNISQRDMKTF</sequence>
<gene>
    <name evidence="1" type="ORF">QX99_02340</name>
</gene>
<proteinExistence type="predicted"/>
<comment type="caution">
    <text evidence="1">The sequence shown here is derived from an EMBL/GenBank/DDBJ whole genome shotgun (WGS) entry which is preliminary data.</text>
</comment>
<dbReference type="Proteomes" id="UP000032287">
    <property type="component" value="Unassembled WGS sequence"/>
</dbReference>
<keyword evidence="2" id="KW-1185">Reference proteome</keyword>
<evidence type="ECO:0000313" key="2">
    <source>
        <dbReference type="Proteomes" id="UP000032287"/>
    </source>
</evidence>
<evidence type="ECO:0000313" key="1">
    <source>
        <dbReference type="EMBL" id="KIU19054.1"/>
    </source>
</evidence>
<reference evidence="1 2" key="1">
    <citation type="journal article" date="2015" name="Microbiology (Mosc.)">
        <title>Genomics of the Weissella cibaria species with an examination of its metabolic traits.</title>
        <authorList>
            <person name="Lynch K.M."/>
            <person name="Lucid A."/>
            <person name="Arendt E.K."/>
            <person name="Sleator R.D."/>
            <person name="Lucey B."/>
            <person name="Coffey A."/>
        </authorList>
    </citation>
    <scope>NUCLEOTIDE SEQUENCE [LARGE SCALE GENOMIC DNA]</scope>
    <source>
        <strain evidence="1 2">MG1</strain>
    </source>
</reference>
<dbReference type="EMBL" id="JWHU01000043">
    <property type="protein sequence ID" value="KIU19054.1"/>
    <property type="molecule type" value="Genomic_DNA"/>
</dbReference>
<dbReference type="AlphaFoldDB" id="A0A0D1KDY2"/>
<accession>A0A0D1KDY2</accession>
<dbReference type="PATRIC" id="fig|137591.25.peg.2295"/>
<name>A0A0D1KDY2_9LACO</name>